<dbReference type="Proteomes" id="UP000653454">
    <property type="component" value="Unassembled WGS sequence"/>
</dbReference>
<dbReference type="GO" id="GO:0008270">
    <property type="term" value="F:zinc ion binding"/>
    <property type="evidence" value="ECO:0007669"/>
    <property type="project" value="UniProtKB-KW"/>
</dbReference>
<comment type="caution">
    <text evidence="4">The sequence shown here is derived from an EMBL/GenBank/DDBJ whole genome shotgun (WGS) entry which is preliminary data.</text>
</comment>
<evidence type="ECO:0000256" key="1">
    <source>
        <dbReference type="PROSITE-ProRule" id="PRU00042"/>
    </source>
</evidence>
<feature type="domain" description="C2H2-type" evidence="3">
    <location>
        <begin position="39"/>
        <end position="66"/>
    </location>
</feature>
<keyword evidence="1" id="KW-0863">Zinc-finger</keyword>
<keyword evidence="1" id="KW-0479">Metal-binding</keyword>
<proteinExistence type="predicted"/>
<gene>
    <name evidence="4" type="ORF">PLXY2_LOCUS802</name>
</gene>
<dbReference type="PROSITE" id="PS50157">
    <property type="entry name" value="ZINC_FINGER_C2H2_2"/>
    <property type="match status" value="1"/>
</dbReference>
<evidence type="ECO:0000259" key="3">
    <source>
        <dbReference type="PROSITE" id="PS50157"/>
    </source>
</evidence>
<organism evidence="4 5">
    <name type="scientific">Plutella xylostella</name>
    <name type="common">Diamondback moth</name>
    <name type="synonym">Plutella maculipennis</name>
    <dbReference type="NCBI Taxonomy" id="51655"/>
    <lineage>
        <taxon>Eukaryota</taxon>
        <taxon>Metazoa</taxon>
        <taxon>Ecdysozoa</taxon>
        <taxon>Arthropoda</taxon>
        <taxon>Hexapoda</taxon>
        <taxon>Insecta</taxon>
        <taxon>Pterygota</taxon>
        <taxon>Neoptera</taxon>
        <taxon>Endopterygota</taxon>
        <taxon>Lepidoptera</taxon>
        <taxon>Glossata</taxon>
        <taxon>Ditrysia</taxon>
        <taxon>Yponomeutoidea</taxon>
        <taxon>Plutellidae</taxon>
        <taxon>Plutella</taxon>
    </lineage>
</organism>
<reference evidence="4" key="1">
    <citation type="submission" date="2020-11" db="EMBL/GenBank/DDBJ databases">
        <authorList>
            <person name="Whiteford S."/>
        </authorList>
    </citation>
    <scope>NUCLEOTIDE SEQUENCE</scope>
</reference>
<dbReference type="InterPro" id="IPR013087">
    <property type="entry name" value="Znf_C2H2_type"/>
</dbReference>
<evidence type="ECO:0000313" key="4">
    <source>
        <dbReference type="EMBL" id="CAG9091425.1"/>
    </source>
</evidence>
<feature type="region of interest" description="Disordered" evidence="2">
    <location>
        <begin position="1"/>
        <end position="30"/>
    </location>
</feature>
<dbReference type="PROSITE" id="PS00028">
    <property type="entry name" value="ZINC_FINGER_C2H2_1"/>
    <property type="match status" value="1"/>
</dbReference>
<keyword evidence="1" id="KW-0862">Zinc</keyword>
<keyword evidence="5" id="KW-1185">Reference proteome</keyword>
<evidence type="ECO:0000256" key="2">
    <source>
        <dbReference type="SAM" id="MobiDB-lite"/>
    </source>
</evidence>
<dbReference type="AlphaFoldDB" id="A0A8S4D7E6"/>
<accession>A0A8S4D7E6</accession>
<evidence type="ECO:0000313" key="5">
    <source>
        <dbReference type="Proteomes" id="UP000653454"/>
    </source>
</evidence>
<dbReference type="EMBL" id="CAJHNJ030000002">
    <property type="protein sequence ID" value="CAG9091425.1"/>
    <property type="molecule type" value="Genomic_DNA"/>
</dbReference>
<sequence length="529" mass="59653">MQVKVTRSGRTVKLPKQLQQTQDDPPPKAKKKVLHQTVVSCFQCSSEFQSIYRLQRHYEDHPTHIPANLHTSLFHCLLAMVQDGTEEEKASVFIKQLEQLVEKLRALLPCLLMTVNGGETTECTINEDVGRLFGMNPGKYNMNIDALSCVKDKGGSCRHNNAPTQIQINPDISQPTQIWITQQQEDTPVIESEGEDCARINPVDKWQVKRIWKHKLKHSDSKNVHKKIKLICEPVEPLIELGSETLDSFVDNSKHQVTFVVDKNDVADETDKSTKLKEPKSLKIIDSKKSKGTHSQFYSTHFDIRSSPIKPSSTVFNKFQIIPDKMPLKFDPPILQPLSFEPQNEQNQDSDMQIQHNSENSLDLNIILKELTSTENHSTNIVSEDLITSDNCKESDILAPLTFASSKDWPLGVTSDDQSQDNCIKPNSLIVPAMLHVQDSALINSTDFSTTEINYNNRVTNYNETAITTNDNAVSNDTIMLDNNQESNQGSSVLNFLESLGNDCLSCPETELRNNSIDFSLDLFSFNHT</sequence>
<protein>
    <submittedName>
        <fullName evidence="4">(diamondback moth) hypothetical protein</fullName>
    </submittedName>
</protein>
<name>A0A8S4D7E6_PLUXY</name>